<dbReference type="InterPro" id="IPR000276">
    <property type="entry name" value="GPCR_Rhodpsn"/>
</dbReference>
<dbReference type="PROSITE" id="PS00237">
    <property type="entry name" value="G_PROTEIN_RECEP_F1_1"/>
    <property type="match status" value="1"/>
</dbReference>
<feature type="transmembrane region" description="Helical" evidence="11">
    <location>
        <begin position="233"/>
        <end position="256"/>
    </location>
</feature>
<comment type="similarity">
    <text evidence="10">Belongs to the G-protein coupled receptor 1 family.</text>
</comment>
<name>A0ABM3WMS0_ERIEU</name>
<dbReference type="GeneID" id="103128380"/>
<keyword evidence="9 10" id="KW-0807">Transducer</keyword>
<dbReference type="PRINTS" id="PR00237">
    <property type="entry name" value="GPCRRHODOPSN"/>
</dbReference>
<evidence type="ECO:0000313" key="13">
    <source>
        <dbReference type="Proteomes" id="UP001652624"/>
    </source>
</evidence>
<evidence type="ECO:0000259" key="12">
    <source>
        <dbReference type="PROSITE" id="PS50262"/>
    </source>
</evidence>
<keyword evidence="6 11" id="KW-0472">Membrane</keyword>
<dbReference type="RefSeq" id="XP_060037869.1">
    <property type="nucleotide sequence ID" value="XM_060181886.1"/>
</dbReference>
<evidence type="ECO:0000256" key="5">
    <source>
        <dbReference type="ARBA" id="ARBA00023040"/>
    </source>
</evidence>
<dbReference type="PRINTS" id="PR01528">
    <property type="entry name" value="EDG4RECEPTOR"/>
</dbReference>
<evidence type="ECO:0000256" key="1">
    <source>
        <dbReference type="ARBA" id="ARBA00004651"/>
    </source>
</evidence>
<feature type="domain" description="G-protein coupled receptors family 1 profile" evidence="12">
    <location>
        <begin position="46"/>
        <end position="292"/>
    </location>
</feature>
<proteinExistence type="inferred from homology"/>
<reference evidence="14" key="1">
    <citation type="submission" date="2025-08" db="UniProtKB">
        <authorList>
            <consortium name="RefSeq"/>
        </authorList>
    </citation>
    <scope>IDENTIFICATION</scope>
</reference>
<evidence type="ECO:0000313" key="14">
    <source>
        <dbReference type="RefSeq" id="XP_060037869.1"/>
    </source>
</evidence>
<dbReference type="SUPFAM" id="SSF81321">
    <property type="entry name" value="Family A G protein-coupled receptor-like"/>
    <property type="match status" value="1"/>
</dbReference>
<keyword evidence="7 10" id="KW-0675">Receptor</keyword>
<feature type="transmembrane region" description="Helical" evidence="11">
    <location>
        <begin position="276"/>
        <end position="294"/>
    </location>
</feature>
<dbReference type="Pfam" id="PF00001">
    <property type="entry name" value="7tm_1"/>
    <property type="match status" value="1"/>
</dbReference>
<keyword evidence="13" id="KW-1185">Reference proteome</keyword>
<dbReference type="InterPro" id="IPR004065">
    <property type="entry name" value="LPA_rcpt"/>
</dbReference>
<keyword evidence="8" id="KW-0325">Glycoprotein</keyword>
<feature type="transmembrane region" description="Helical" evidence="11">
    <location>
        <begin position="64"/>
        <end position="87"/>
    </location>
</feature>
<dbReference type="PROSITE" id="PS50262">
    <property type="entry name" value="G_PROTEIN_RECEP_F1_2"/>
    <property type="match status" value="1"/>
</dbReference>
<evidence type="ECO:0000256" key="2">
    <source>
        <dbReference type="ARBA" id="ARBA00022475"/>
    </source>
</evidence>
<evidence type="ECO:0000256" key="11">
    <source>
        <dbReference type="SAM" id="Phobius"/>
    </source>
</evidence>
<feature type="transmembrane region" description="Helical" evidence="11">
    <location>
        <begin position="144"/>
        <end position="167"/>
    </location>
</feature>
<accession>A0ABM3WMS0</accession>
<keyword evidence="2" id="KW-1003">Cell membrane</keyword>
<dbReference type="InterPro" id="IPR004066">
    <property type="entry name" value="LPA_rcpt_EDG4"/>
</dbReference>
<keyword evidence="4 11" id="KW-1133">Transmembrane helix</keyword>
<evidence type="ECO:0000256" key="3">
    <source>
        <dbReference type="ARBA" id="ARBA00022692"/>
    </source>
</evidence>
<feature type="transmembrane region" description="Helical" evidence="11">
    <location>
        <begin position="30"/>
        <end position="52"/>
    </location>
</feature>
<evidence type="ECO:0000256" key="9">
    <source>
        <dbReference type="ARBA" id="ARBA00023224"/>
    </source>
</evidence>
<dbReference type="SMART" id="SM01381">
    <property type="entry name" value="7TM_GPCR_Srsx"/>
    <property type="match status" value="1"/>
</dbReference>
<protein>
    <submittedName>
        <fullName evidence="14">Lysophosphatidic acid receptor 2 isoform X1</fullName>
    </submittedName>
</protein>
<comment type="subcellular location">
    <subcellularLocation>
        <location evidence="1">Cell membrane</location>
        <topology evidence="1">Multi-pass membrane protein</topology>
    </subcellularLocation>
</comment>
<dbReference type="InterPro" id="IPR017452">
    <property type="entry name" value="GPCR_Rhodpsn_7TM"/>
</dbReference>
<evidence type="ECO:0000256" key="4">
    <source>
        <dbReference type="ARBA" id="ARBA00022989"/>
    </source>
</evidence>
<gene>
    <name evidence="14" type="primary">LPAR2</name>
</gene>
<dbReference type="PANTHER" id="PTHR22750">
    <property type="entry name" value="G-PROTEIN COUPLED RECEPTOR"/>
    <property type="match status" value="1"/>
</dbReference>
<feature type="transmembrane region" description="Helical" evidence="11">
    <location>
        <begin position="107"/>
        <end position="124"/>
    </location>
</feature>
<evidence type="ECO:0000256" key="6">
    <source>
        <dbReference type="ARBA" id="ARBA00023136"/>
    </source>
</evidence>
<organism evidence="13 14">
    <name type="scientific">Erinaceus europaeus</name>
    <name type="common">Western European hedgehog</name>
    <dbReference type="NCBI Taxonomy" id="9365"/>
    <lineage>
        <taxon>Eukaryota</taxon>
        <taxon>Metazoa</taxon>
        <taxon>Chordata</taxon>
        <taxon>Craniata</taxon>
        <taxon>Vertebrata</taxon>
        <taxon>Euteleostomi</taxon>
        <taxon>Mammalia</taxon>
        <taxon>Eutheria</taxon>
        <taxon>Laurasiatheria</taxon>
        <taxon>Eulipotyphla</taxon>
        <taxon>Erinaceidae</taxon>
        <taxon>Erinaceinae</taxon>
        <taxon>Erinaceus</taxon>
    </lineage>
</organism>
<evidence type="ECO:0000256" key="10">
    <source>
        <dbReference type="RuleBase" id="RU000688"/>
    </source>
</evidence>
<sequence length="348" mass="38729">MGQCHHNETIVFFYNNSGKELATHWRPKDAVVVALGLTVSLLVLLTNLLVIAAIACNRRFHQPIYYLLGNLAAADLFAGVAYLFLMFHTGPRTARLSLDGWFLRQGLLDASLTASVATLLAIAVERHRSVMAVQLHSQLPRGRVALLIASVWAAALGLGLLPARLWHCLCALDRCSRMAPLLSRAYLAAWALSSLLVFLLMVAVYTRIFLYVRRRVQRMSEHVSCHPRYRETTLSLVKTVVIILGAFVVCWTPAQVVLLLDGLGCQSCNVLAVEKYFLLLAEANSLVNAVVYSCRDAEMRRTFRHLLCCLCRRRAPQEATHYVPSVRPSASTRIMLPDNGCPLMDSTL</sequence>
<dbReference type="PRINTS" id="PR01527">
    <property type="entry name" value="LPARECEPTOR"/>
</dbReference>
<dbReference type="Gene3D" id="1.20.1070.10">
    <property type="entry name" value="Rhodopsin 7-helix transmembrane proteins"/>
    <property type="match status" value="1"/>
</dbReference>
<keyword evidence="5 10" id="KW-0297">G-protein coupled receptor</keyword>
<feature type="transmembrane region" description="Helical" evidence="11">
    <location>
        <begin position="187"/>
        <end position="212"/>
    </location>
</feature>
<evidence type="ECO:0000256" key="8">
    <source>
        <dbReference type="ARBA" id="ARBA00023180"/>
    </source>
</evidence>
<evidence type="ECO:0000256" key="7">
    <source>
        <dbReference type="ARBA" id="ARBA00023170"/>
    </source>
</evidence>
<dbReference type="Proteomes" id="UP001652624">
    <property type="component" value="Chromosome 23"/>
</dbReference>
<keyword evidence="3 10" id="KW-0812">Transmembrane</keyword>